<dbReference type="SMART" id="SM00473">
    <property type="entry name" value="PAN_AP"/>
    <property type="match status" value="1"/>
</dbReference>
<evidence type="ECO:0008006" key="11">
    <source>
        <dbReference type="Google" id="ProtNLM"/>
    </source>
</evidence>
<feature type="domain" description="EGF-like" evidence="7">
    <location>
        <begin position="147"/>
        <end position="183"/>
    </location>
</feature>
<dbReference type="HOGENOM" id="CLU_934769_0_0_1"/>
<dbReference type="InterPro" id="IPR003609">
    <property type="entry name" value="Pan_app"/>
</dbReference>
<feature type="disulfide bond" evidence="6">
    <location>
        <begin position="173"/>
        <end position="182"/>
    </location>
</feature>
<evidence type="ECO:0000256" key="2">
    <source>
        <dbReference type="ARBA" id="ARBA00022723"/>
    </source>
</evidence>
<dbReference type="SUPFAM" id="SSF57414">
    <property type="entry name" value="Hairpin loop containing domain-like"/>
    <property type="match status" value="1"/>
</dbReference>
<dbReference type="InterPro" id="IPR000742">
    <property type="entry name" value="EGF"/>
</dbReference>
<organism evidence="9 10">
    <name type="scientific">Nematostella vectensis</name>
    <name type="common">Starlet sea anemone</name>
    <dbReference type="NCBI Taxonomy" id="45351"/>
    <lineage>
        <taxon>Eukaryota</taxon>
        <taxon>Metazoa</taxon>
        <taxon>Cnidaria</taxon>
        <taxon>Anthozoa</taxon>
        <taxon>Hexacorallia</taxon>
        <taxon>Actiniaria</taxon>
        <taxon>Edwardsiidae</taxon>
        <taxon>Nematostella</taxon>
    </lineage>
</organism>
<comment type="caution">
    <text evidence="6">Lacks conserved residue(s) required for the propagation of feature annotation.</text>
</comment>
<dbReference type="SUPFAM" id="SSF57196">
    <property type="entry name" value="EGF/Laminin"/>
    <property type="match status" value="1"/>
</dbReference>
<name>A7S942_NEMVE</name>
<dbReference type="PANTHER" id="PTHR16146">
    <property type="entry name" value="INTELECTIN"/>
    <property type="match status" value="1"/>
</dbReference>
<dbReference type="PROSITE" id="PS50948">
    <property type="entry name" value="PAN"/>
    <property type="match status" value="1"/>
</dbReference>
<sequence>MARHKNTPLGISPSPLGLSGKIMSILPFMLVFASIRGHVIAQTCPQGVCYGGVFKAKEGIKGQHLLGFSYKNLSTVRHAQGCFSACANECLCRSYQVSSTGCELLEEDKDSRTLKPNSDYIYFDLKQKVVPSASSLSYPSVCRNGCCLANPCLNGGTCTEKCEHPKTKFVCNCPTNATGKRCEQFFWPKSCLDFYKAHNAPAKPPRGVYTIFKNDNITEVKRYCDFTPPNKAWTLIESYAAKHRVEFEAKSFLDDYPVNQETPGQHEKYRLARAAMQMIKASGVVPSYMQVPYQGERN</sequence>
<gene>
    <name evidence="9" type="ORF">NEMVEDRAFT_v1g208679</name>
</gene>
<reference evidence="9 10" key="1">
    <citation type="journal article" date="2007" name="Science">
        <title>Sea anemone genome reveals ancestral eumetazoan gene repertoire and genomic organization.</title>
        <authorList>
            <person name="Putnam N.H."/>
            <person name="Srivastava M."/>
            <person name="Hellsten U."/>
            <person name="Dirks B."/>
            <person name="Chapman J."/>
            <person name="Salamov A."/>
            <person name="Terry A."/>
            <person name="Shapiro H."/>
            <person name="Lindquist E."/>
            <person name="Kapitonov V.V."/>
            <person name="Jurka J."/>
            <person name="Genikhovich G."/>
            <person name="Grigoriev I.V."/>
            <person name="Lucas S.M."/>
            <person name="Steele R.E."/>
            <person name="Finnerty J.R."/>
            <person name="Technau U."/>
            <person name="Martindale M.Q."/>
            <person name="Rokhsar D.S."/>
        </authorList>
    </citation>
    <scope>NUCLEOTIDE SEQUENCE [LARGE SCALE GENOMIC DNA]</scope>
    <source>
        <strain evidence="10">CH2 X CH6</strain>
    </source>
</reference>
<evidence type="ECO:0000256" key="4">
    <source>
        <dbReference type="ARBA" id="ARBA00022837"/>
    </source>
</evidence>
<keyword evidence="4" id="KW-0106">Calcium</keyword>
<dbReference type="PANTHER" id="PTHR16146:SF42">
    <property type="entry name" value="APPLE DOMAIN-CONTAINING PROTEIN"/>
    <property type="match status" value="1"/>
</dbReference>
<evidence type="ECO:0000313" key="10">
    <source>
        <dbReference type="Proteomes" id="UP000001593"/>
    </source>
</evidence>
<evidence type="ECO:0000256" key="3">
    <source>
        <dbReference type="ARBA" id="ARBA00022734"/>
    </source>
</evidence>
<evidence type="ECO:0000313" key="9">
    <source>
        <dbReference type="EMBL" id="EDO39769.1"/>
    </source>
</evidence>
<evidence type="ECO:0000259" key="8">
    <source>
        <dbReference type="PROSITE" id="PS50948"/>
    </source>
</evidence>
<dbReference type="PROSITE" id="PS50026">
    <property type="entry name" value="EGF_3"/>
    <property type="match status" value="1"/>
</dbReference>
<dbReference type="GO" id="GO:0046872">
    <property type="term" value="F:metal ion binding"/>
    <property type="evidence" value="ECO:0007669"/>
    <property type="project" value="UniProtKB-KW"/>
</dbReference>
<dbReference type="InParanoid" id="A7S942"/>
<accession>A7S942</accession>
<dbReference type="GO" id="GO:0070492">
    <property type="term" value="F:oligosaccharide binding"/>
    <property type="evidence" value="ECO:0000318"/>
    <property type="project" value="GO_Central"/>
</dbReference>
<dbReference type="Pfam" id="PF00008">
    <property type="entry name" value="EGF"/>
    <property type="match status" value="1"/>
</dbReference>
<dbReference type="EMBL" id="DS469601">
    <property type="protein sequence ID" value="EDO39769.1"/>
    <property type="molecule type" value="Genomic_DNA"/>
</dbReference>
<dbReference type="InterPro" id="IPR014716">
    <property type="entry name" value="Fibrinogen_a/b/g_C_1"/>
</dbReference>
<evidence type="ECO:0000259" key="7">
    <source>
        <dbReference type="PROSITE" id="PS50026"/>
    </source>
</evidence>
<dbReference type="OMA" id="TIFRATC"/>
<feature type="domain" description="Apple" evidence="8">
    <location>
        <begin position="49"/>
        <end position="127"/>
    </location>
</feature>
<proteinExistence type="inferred from homology"/>
<protein>
    <recommendedName>
        <fullName evidence="11">EGF-like domain-containing protein</fullName>
    </recommendedName>
</protein>
<dbReference type="Gene3D" id="2.10.25.10">
    <property type="entry name" value="Laminin"/>
    <property type="match status" value="1"/>
</dbReference>
<dbReference type="Proteomes" id="UP000001593">
    <property type="component" value="Unassembled WGS sequence"/>
</dbReference>
<dbReference type="Gene3D" id="3.90.215.10">
    <property type="entry name" value="Gamma Fibrinogen, chain A, domain 1"/>
    <property type="match status" value="1"/>
</dbReference>
<dbReference type="CDD" id="cd00054">
    <property type="entry name" value="EGF_CA"/>
    <property type="match status" value="1"/>
</dbReference>
<keyword evidence="3" id="KW-0430">Lectin</keyword>
<dbReference type="GO" id="GO:0005615">
    <property type="term" value="C:extracellular space"/>
    <property type="evidence" value="ECO:0000318"/>
    <property type="project" value="GO_Central"/>
</dbReference>
<keyword evidence="5 6" id="KW-1015">Disulfide bond</keyword>
<keyword evidence="10" id="KW-1185">Reference proteome</keyword>
<dbReference type="PROSITE" id="PS00022">
    <property type="entry name" value="EGF_1"/>
    <property type="match status" value="1"/>
</dbReference>
<dbReference type="InterPro" id="IPR036056">
    <property type="entry name" value="Fibrinogen-like_C"/>
</dbReference>
<dbReference type="AlphaFoldDB" id="A7S942"/>
<dbReference type="eggNOG" id="ENOG502ST15">
    <property type="taxonomic scope" value="Eukaryota"/>
</dbReference>
<evidence type="ECO:0000256" key="1">
    <source>
        <dbReference type="ARBA" id="ARBA00006373"/>
    </source>
</evidence>
<evidence type="ECO:0000256" key="5">
    <source>
        <dbReference type="ARBA" id="ARBA00023157"/>
    </source>
</evidence>
<keyword evidence="2" id="KW-0479">Metal-binding</keyword>
<dbReference type="Pfam" id="PF00024">
    <property type="entry name" value="PAN_1"/>
    <property type="match status" value="1"/>
</dbReference>
<dbReference type="SUPFAM" id="SSF56496">
    <property type="entry name" value="Fibrinogen C-terminal domain-like"/>
    <property type="match status" value="1"/>
</dbReference>
<dbReference type="PhylomeDB" id="A7S942"/>
<keyword evidence="6" id="KW-0245">EGF-like domain</keyword>
<comment type="similarity">
    <text evidence="1">Belongs to the EGF domain peptide family.</text>
</comment>
<evidence type="ECO:0000256" key="6">
    <source>
        <dbReference type="PROSITE-ProRule" id="PRU00076"/>
    </source>
</evidence>